<organism evidence="1 2">
    <name type="scientific">Nocardiopsis sediminis</name>
    <dbReference type="NCBI Taxonomy" id="1778267"/>
    <lineage>
        <taxon>Bacteria</taxon>
        <taxon>Bacillati</taxon>
        <taxon>Actinomycetota</taxon>
        <taxon>Actinomycetes</taxon>
        <taxon>Streptosporangiales</taxon>
        <taxon>Nocardiopsidaceae</taxon>
        <taxon>Nocardiopsis</taxon>
    </lineage>
</organism>
<dbReference type="EMBL" id="JBHSBH010000015">
    <property type="protein sequence ID" value="MFC3999645.1"/>
    <property type="molecule type" value="Genomic_DNA"/>
</dbReference>
<proteinExistence type="predicted"/>
<comment type="caution">
    <text evidence="1">The sequence shown here is derived from an EMBL/GenBank/DDBJ whole genome shotgun (WGS) entry which is preliminary data.</text>
</comment>
<dbReference type="Proteomes" id="UP001595847">
    <property type="component" value="Unassembled WGS sequence"/>
</dbReference>
<dbReference type="RefSeq" id="WP_378538146.1">
    <property type="nucleotide sequence ID" value="NZ_JBHSBH010000015.1"/>
</dbReference>
<accession>A0ABV8FY04</accession>
<keyword evidence="2" id="KW-1185">Reference proteome</keyword>
<sequence length="55" mass="6194">MMHTDPSRESHADVPEIVTDVEELRLLIAERRDSPSVPMSDVLAETLARGEFSTR</sequence>
<evidence type="ECO:0000313" key="2">
    <source>
        <dbReference type="Proteomes" id="UP001595847"/>
    </source>
</evidence>
<evidence type="ECO:0000313" key="1">
    <source>
        <dbReference type="EMBL" id="MFC3999645.1"/>
    </source>
</evidence>
<protein>
    <submittedName>
        <fullName evidence="1">Uncharacterized protein</fullName>
    </submittedName>
</protein>
<gene>
    <name evidence="1" type="ORF">ACFOVU_27270</name>
</gene>
<name>A0ABV8FY04_9ACTN</name>
<reference evidence="2" key="1">
    <citation type="journal article" date="2019" name="Int. J. Syst. Evol. Microbiol.">
        <title>The Global Catalogue of Microorganisms (GCM) 10K type strain sequencing project: providing services to taxonomists for standard genome sequencing and annotation.</title>
        <authorList>
            <consortium name="The Broad Institute Genomics Platform"/>
            <consortium name="The Broad Institute Genome Sequencing Center for Infectious Disease"/>
            <person name="Wu L."/>
            <person name="Ma J."/>
        </authorList>
    </citation>
    <scope>NUCLEOTIDE SEQUENCE [LARGE SCALE GENOMIC DNA]</scope>
    <source>
        <strain evidence="2">TBRC 1826</strain>
    </source>
</reference>